<reference evidence="2 3" key="1">
    <citation type="submission" date="2018-01" db="EMBL/GenBank/DDBJ databases">
        <title>G. obscuriglobus.</title>
        <authorList>
            <person name="Franke J."/>
            <person name="Blomberg W."/>
            <person name="Selmecki A."/>
        </authorList>
    </citation>
    <scope>NUCLEOTIDE SEQUENCE [LARGE SCALE GENOMIC DNA]</scope>
    <source>
        <strain evidence="2 3">DSM 5831</strain>
    </source>
</reference>
<feature type="transmembrane region" description="Helical" evidence="1">
    <location>
        <begin position="7"/>
        <end position="26"/>
    </location>
</feature>
<name>A0A2Z3HBJ1_9BACT</name>
<dbReference type="KEGG" id="gog:C1280_20300"/>
<accession>A0A2Z3HBJ1</accession>
<keyword evidence="1" id="KW-0812">Transmembrane</keyword>
<organism evidence="2 3">
    <name type="scientific">Gemmata obscuriglobus</name>
    <dbReference type="NCBI Taxonomy" id="114"/>
    <lineage>
        <taxon>Bacteria</taxon>
        <taxon>Pseudomonadati</taxon>
        <taxon>Planctomycetota</taxon>
        <taxon>Planctomycetia</taxon>
        <taxon>Gemmatales</taxon>
        <taxon>Gemmataceae</taxon>
        <taxon>Gemmata</taxon>
    </lineage>
</organism>
<protein>
    <recommendedName>
        <fullName evidence="4">DUF4345 domain-containing protein</fullName>
    </recommendedName>
</protein>
<evidence type="ECO:0000313" key="2">
    <source>
        <dbReference type="EMBL" id="AWM42321.1"/>
    </source>
</evidence>
<keyword evidence="3" id="KW-1185">Reference proteome</keyword>
<sequence>MLRSGTCALAGGQGLYFLVTGVWPLAHMESFLAVTGPKTDLWLVQTVGALIAAVGTALLLAALSGRVTWDVALLGALTAAALAAVDITFVTRDVIPPVYLADAVPEVVFVLWWLVGAARAAGPRSG</sequence>
<dbReference type="Proteomes" id="UP000245802">
    <property type="component" value="Chromosome"/>
</dbReference>
<gene>
    <name evidence="2" type="ORF">C1280_20300</name>
</gene>
<dbReference type="AlphaFoldDB" id="A0A2Z3HBJ1"/>
<proteinExistence type="predicted"/>
<feature type="transmembrane region" description="Helical" evidence="1">
    <location>
        <begin position="71"/>
        <end position="91"/>
    </location>
</feature>
<evidence type="ECO:0000256" key="1">
    <source>
        <dbReference type="SAM" id="Phobius"/>
    </source>
</evidence>
<dbReference type="EMBL" id="CP025958">
    <property type="protein sequence ID" value="AWM42321.1"/>
    <property type="molecule type" value="Genomic_DNA"/>
</dbReference>
<feature type="transmembrane region" description="Helical" evidence="1">
    <location>
        <begin position="103"/>
        <end position="122"/>
    </location>
</feature>
<keyword evidence="1" id="KW-0472">Membrane</keyword>
<keyword evidence="1" id="KW-1133">Transmembrane helix</keyword>
<feature type="transmembrane region" description="Helical" evidence="1">
    <location>
        <begin position="41"/>
        <end position="64"/>
    </location>
</feature>
<dbReference type="OrthoDB" id="799809at2"/>
<evidence type="ECO:0000313" key="3">
    <source>
        <dbReference type="Proteomes" id="UP000245802"/>
    </source>
</evidence>
<evidence type="ECO:0008006" key="4">
    <source>
        <dbReference type="Google" id="ProtNLM"/>
    </source>
</evidence>